<evidence type="ECO:0000256" key="7">
    <source>
        <dbReference type="PIRSR" id="PIRSR000862-1"/>
    </source>
</evidence>
<evidence type="ECO:0000313" key="9">
    <source>
        <dbReference type="EMBL" id="CAI5774700.1"/>
    </source>
</evidence>
<name>A0AA35P6H4_9SAUR</name>
<keyword evidence="10" id="KW-1185">Reference proteome</keyword>
<evidence type="ECO:0000313" key="10">
    <source>
        <dbReference type="Proteomes" id="UP001178461"/>
    </source>
</evidence>
<dbReference type="InterPro" id="IPR000073">
    <property type="entry name" value="AB_hydrolase_1"/>
</dbReference>
<evidence type="ECO:0000259" key="8">
    <source>
        <dbReference type="Pfam" id="PF00561"/>
    </source>
</evidence>
<accession>A0AA35P6H4</accession>
<comment type="similarity">
    <text evidence="1 6">Belongs to the AB hydrolase superfamily. Lipase family.</text>
</comment>
<evidence type="ECO:0000256" key="4">
    <source>
        <dbReference type="ARBA" id="ARBA00023098"/>
    </source>
</evidence>
<dbReference type="Proteomes" id="UP001178461">
    <property type="component" value="Chromosome 5"/>
</dbReference>
<dbReference type="PANTHER" id="PTHR11005">
    <property type="entry name" value="LYSOSOMAL ACID LIPASE-RELATED"/>
    <property type="match status" value="1"/>
</dbReference>
<evidence type="ECO:0000256" key="2">
    <source>
        <dbReference type="ARBA" id="ARBA00022729"/>
    </source>
</evidence>
<reference evidence="9" key="1">
    <citation type="submission" date="2022-12" db="EMBL/GenBank/DDBJ databases">
        <authorList>
            <person name="Alioto T."/>
            <person name="Alioto T."/>
            <person name="Gomez Garrido J."/>
        </authorList>
    </citation>
    <scope>NUCLEOTIDE SEQUENCE</scope>
</reference>
<feature type="domain" description="AB hydrolase-1" evidence="8">
    <location>
        <begin position="91"/>
        <end position="391"/>
    </location>
</feature>
<dbReference type="Gene3D" id="3.40.50.1820">
    <property type="entry name" value="alpha/beta hydrolase"/>
    <property type="match status" value="1"/>
</dbReference>
<keyword evidence="6 9" id="KW-0378">Hydrolase</keyword>
<protein>
    <recommendedName>
        <fullName evidence="6">Lipase</fullName>
    </recommendedName>
</protein>
<keyword evidence="2" id="KW-0732">Signal</keyword>
<organism evidence="9 10">
    <name type="scientific">Podarcis lilfordi</name>
    <name type="common">Lilford's wall lizard</name>
    <dbReference type="NCBI Taxonomy" id="74358"/>
    <lineage>
        <taxon>Eukaryota</taxon>
        <taxon>Metazoa</taxon>
        <taxon>Chordata</taxon>
        <taxon>Craniata</taxon>
        <taxon>Vertebrata</taxon>
        <taxon>Euteleostomi</taxon>
        <taxon>Lepidosauria</taxon>
        <taxon>Squamata</taxon>
        <taxon>Bifurcata</taxon>
        <taxon>Unidentata</taxon>
        <taxon>Episquamata</taxon>
        <taxon>Laterata</taxon>
        <taxon>Lacertibaenia</taxon>
        <taxon>Lacertidae</taxon>
        <taxon>Podarcis</taxon>
    </lineage>
</organism>
<evidence type="ECO:0000256" key="1">
    <source>
        <dbReference type="ARBA" id="ARBA00010701"/>
    </source>
</evidence>
<dbReference type="GO" id="GO:0016042">
    <property type="term" value="P:lipid catabolic process"/>
    <property type="evidence" value="ECO:0007669"/>
    <property type="project" value="UniProtKB-KW"/>
</dbReference>
<proteinExistence type="inferred from homology"/>
<dbReference type="PIRSF" id="PIRSF000862">
    <property type="entry name" value="Steryl_ester_lip"/>
    <property type="match status" value="1"/>
</dbReference>
<evidence type="ECO:0000256" key="5">
    <source>
        <dbReference type="ARBA" id="ARBA00023180"/>
    </source>
</evidence>
<dbReference type="InterPro" id="IPR025483">
    <property type="entry name" value="Lipase_euk"/>
</dbReference>
<sequence length="411" mass="46731">MDLLPCTSRMWLFIMGAGLVQALVTSGIFMKRRTVHPEATMDVCCLITHKISREAGYPSETYEVVTDDGYILSINRIPHGKRNNRKSGPRPAVFLQHGLLGSSSNWVSNMDYNSLGFILADAGYDVWLGNTRGNTWSNKHTNYTEKHQEFWLFSFDEMAKYDLPASINFVLNKTGQEKIFYVGHSQGTTMAFVAFSTMPHLAKKIKMFFALAPVATVKYLTNTALTKLAMVPEPQLKKMFGTKQFLAQDGTMKWCATSLCNRFPMDYLCGTVLFLLNGFNVLNFNMSRIDVYLSHFPAGTSIQNMLHWTQIVKAGKFEGFDWGSKEANMAHHNQSTPPFYSVQRMTLPTAVWSGGNDWVADSKDMALLLPQIPNLVYHKDIPEWQHLDFIIGYDAPQHMYIEIMDLMQTYK</sequence>
<keyword evidence="5" id="KW-0325">Glycoprotein</keyword>
<gene>
    <name evidence="9" type="ORF">PODLI_1B011396</name>
</gene>
<dbReference type="SUPFAM" id="SSF53474">
    <property type="entry name" value="alpha/beta-Hydrolases"/>
    <property type="match status" value="1"/>
</dbReference>
<feature type="active site" description="Charge relay system" evidence="7">
    <location>
        <position position="386"/>
    </location>
</feature>
<dbReference type="AlphaFoldDB" id="A0AA35P6H4"/>
<evidence type="ECO:0000256" key="3">
    <source>
        <dbReference type="ARBA" id="ARBA00022963"/>
    </source>
</evidence>
<dbReference type="EMBL" id="OX395130">
    <property type="protein sequence ID" value="CAI5774700.1"/>
    <property type="molecule type" value="Genomic_DNA"/>
</dbReference>
<dbReference type="FunFam" id="3.40.50.1820:FF:000012">
    <property type="entry name" value="Lipase"/>
    <property type="match status" value="1"/>
</dbReference>
<dbReference type="Pfam" id="PF00561">
    <property type="entry name" value="Abhydrolase_1"/>
    <property type="match status" value="1"/>
</dbReference>
<feature type="active site" description="Nucleophile" evidence="7">
    <location>
        <position position="185"/>
    </location>
</feature>
<dbReference type="InterPro" id="IPR029058">
    <property type="entry name" value="AB_hydrolase_fold"/>
</dbReference>
<evidence type="ECO:0000256" key="6">
    <source>
        <dbReference type="PIRNR" id="PIRNR000862"/>
    </source>
</evidence>
<keyword evidence="4" id="KW-0443">Lipid metabolism</keyword>
<dbReference type="GO" id="GO:0016788">
    <property type="term" value="F:hydrolase activity, acting on ester bonds"/>
    <property type="evidence" value="ECO:0007669"/>
    <property type="project" value="InterPro"/>
</dbReference>
<keyword evidence="3 6" id="KW-0442">Lipid degradation</keyword>
<feature type="active site" description="Charge relay system" evidence="7">
    <location>
        <position position="357"/>
    </location>
</feature>